<evidence type="ECO:0000256" key="8">
    <source>
        <dbReference type="ARBA" id="ARBA00023065"/>
    </source>
</evidence>
<feature type="transmembrane region" description="Helical" evidence="10">
    <location>
        <begin position="196"/>
        <end position="214"/>
    </location>
</feature>
<comment type="similarity">
    <text evidence="2">Belongs to the ferric reductase (FRE) family.</text>
</comment>
<feature type="domain" description="FAD-binding FR-type" evidence="11">
    <location>
        <begin position="317"/>
        <end position="450"/>
    </location>
</feature>
<organism evidence="12 13">
    <name type="scientific">Coniosporium apollinis</name>
    <dbReference type="NCBI Taxonomy" id="61459"/>
    <lineage>
        <taxon>Eukaryota</taxon>
        <taxon>Fungi</taxon>
        <taxon>Dikarya</taxon>
        <taxon>Ascomycota</taxon>
        <taxon>Pezizomycotina</taxon>
        <taxon>Dothideomycetes</taxon>
        <taxon>Dothideomycetes incertae sedis</taxon>
        <taxon>Coniosporium</taxon>
    </lineage>
</organism>
<dbReference type="Gene3D" id="3.40.50.80">
    <property type="entry name" value="Nucleotide-binding domain of ferredoxin-NADP reductase (FNR) module"/>
    <property type="match status" value="1"/>
</dbReference>
<evidence type="ECO:0000256" key="5">
    <source>
        <dbReference type="ARBA" id="ARBA00022982"/>
    </source>
</evidence>
<evidence type="ECO:0000313" key="13">
    <source>
        <dbReference type="Proteomes" id="UP001172684"/>
    </source>
</evidence>
<dbReference type="InterPro" id="IPR013130">
    <property type="entry name" value="Fe3_Rdtase_TM_dom"/>
</dbReference>
<keyword evidence="3" id="KW-0813">Transport</keyword>
<keyword evidence="6 10" id="KW-1133">Transmembrane helix</keyword>
<evidence type="ECO:0000313" key="12">
    <source>
        <dbReference type="EMBL" id="KAJ9664128.1"/>
    </source>
</evidence>
<protein>
    <recommendedName>
        <fullName evidence="11">FAD-binding FR-type domain-containing protein</fullName>
    </recommendedName>
</protein>
<gene>
    <name evidence="12" type="ORF">H2201_005368</name>
</gene>
<keyword evidence="5" id="KW-0249">Electron transport</keyword>
<evidence type="ECO:0000256" key="1">
    <source>
        <dbReference type="ARBA" id="ARBA00004141"/>
    </source>
</evidence>
<evidence type="ECO:0000259" key="11">
    <source>
        <dbReference type="PROSITE" id="PS51384"/>
    </source>
</evidence>
<keyword evidence="9 10" id="KW-0472">Membrane</keyword>
<dbReference type="SUPFAM" id="SSF52343">
    <property type="entry name" value="Ferredoxin reductase-like, C-terminal NADP-linked domain"/>
    <property type="match status" value="1"/>
</dbReference>
<dbReference type="Pfam" id="PF01794">
    <property type="entry name" value="Ferric_reduct"/>
    <property type="match status" value="1"/>
</dbReference>
<evidence type="ECO:0000256" key="3">
    <source>
        <dbReference type="ARBA" id="ARBA00022448"/>
    </source>
</evidence>
<feature type="transmembrane region" description="Helical" evidence="10">
    <location>
        <begin position="265"/>
        <end position="283"/>
    </location>
</feature>
<proteinExistence type="inferred from homology"/>
<dbReference type="Pfam" id="PF08030">
    <property type="entry name" value="NAD_binding_6"/>
    <property type="match status" value="1"/>
</dbReference>
<name>A0ABQ9NTK9_9PEZI</name>
<feature type="transmembrane region" description="Helical" evidence="10">
    <location>
        <begin position="34"/>
        <end position="55"/>
    </location>
</feature>
<dbReference type="Pfam" id="PF08022">
    <property type="entry name" value="FAD_binding_8"/>
    <property type="match status" value="1"/>
</dbReference>
<feature type="transmembrane region" description="Helical" evidence="10">
    <location>
        <begin position="234"/>
        <end position="253"/>
    </location>
</feature>
<evidence type="ECO:0000256" key="10">
    <source>
        <dbReference type="SAM" id="Phobius"/>
    </source>
</evidence>
<keyword evidence="4 10" id="KW-0812">Transmembrane</keyword>
<dbReference type="SFLD" id="SFLDS00052">
    <property type="entry name" value="Ferric_Reductase_Domain"/>
    <property type="match status" value="1"/>
</dbReference>
<dbReference type="Proteomes" id="UP001172684">
    <property type="component" value="Unassembled WGS sequence"/>
</dbReference>
<feature type="transmembrane region" description="Helical" evidence="10">
    <location>
        <begin position="123"/>
        <end position="142"/>
    </location>
</feature>
<evidence type="ECO:0000256" key="6">
    <source>
        <dbReference type="ARBA" id="ARBA00022989"/>
    </source>
</evidence>
<dbReference type="InterPro" id="IPR017927">
    <property type="entry name" value="FAD-bd_FR_type"/>
</dbReference>
<dbReference type="InterPro" id="IPR013121">
    <property type="entry name" value="Fe_red_NAD-bd_6"/>
</dbReference>
<keyword evidence="7" id="KW-0560">Oxidoreductase</keyword>
<evidence type="ECO:0000256" key="7">
    <source>
        <dbReference type="ARBA" id="ARBA00023002"/>
    </source>
</evidence>
<feature type="transmembrane region" description="Helical" evidence="10">
    <location>
        <begin position="154"/>
        <end position="175"/>
    </location>
</feature>
<reference evidence="12" key="1">
    <citation type="submission" date="2022-10" db="EMBL/GenBank/DDBJ databases">
        <title>Culturing micro-colonial fungi from biological soil crusts in the Mojave desert and describing Neophaeococcomyces mojavensis, and introducing the new genera and species Taxawa tesnikishii.</title>
        <authorList>
            <person name="Kurbessoian T."/>
            <person name="Stajich J.E."/>
        </authorList>
    </citation>
    <scope>NUCLEOTIDE SEQUENCE</scope>
    <source>
        <strain evidence="12">TK_1</strain>
    </source>
</reference>
<dbReference type="InterPro" id="IPR051410">
    <property type="entry name" value="Ferric/Cupric_Reductase"/>
</dbReference>
<comment type="caution">
    <text evidence="12">The sequence shown here is derived from an EMBL/GenBank/DDBJ whole genome shotgun (WGS) entry which is preliminary data.</text>
</comment>
<dbReference type="InterPro" id="IPR013112">
    <property type="entry name" value="FAD-bd_8"/>
</dbReference>
<sequence>MPPAGLAAQQSNETDLLFQFTHGLHGVDQELNYLFVHVLVFSFVALCVLTFLLRFMRMANAHLRHLSTMGSTRQAFWAENQTTWWPAIKKHLLWAPLWRNRHNREIQLSQAVSIGTLPSRFHMLLLVVYVMSNVAYCLVLPWDNPESGSVIAALRGRTGTLAALNLIPTILFAMRNNPLIPLLRVSYDTFNLLHRWAARLVILESVLHTVAWAVNAYTAGKWSGINTSLAKELSYQWGMVGTCAMLFMGIQAWSPIRHAFYETFLNMHRLLALFALVGVYVHIDAHSLPQVPWMQVIFLLWGLEYLFRVSRIVYYNISPRAVTSITVEALPAEACRVTFDLVRPWTIRPGCHVHVYMPTLSLWSSHPFSIAWAETRPTNSIGSDSEKLPTSTPDLDLDRVSGPHKTTITLLIRARTGFTRQLFNKASSAPGGRFTTYGAIEGPYGGHERLNSFGTVLLFAGGVGITHQLLQLRALLASAANGSSTVRKVVLVWSIPNHDALEWVKPYMDSILRMQGRREVLEVKLFVTKPRHAREVVSGTGTVRMFPGRCNVQALVDGVVRERVGAVGVVVCGPGAMGDGVRAACRQRVGVGALEFVEEAFTY</sequence>
<dbReference type="InterPro" id="IPR039261">
    <property type="entry name" value="FNR_nucleotide-bd"/>
</dbReference>
<evidence type="ECO:0000256" key="9">
    <source>
        <dbReference type="ARBA" id="ARBA00023136"/>
    </source>
</evidence>
<evidence type="ECO:0000256" key="2">
    <source>
        <dbReference type="ARBA" id="ARBA00006278"/>
    </source>
</evidence>
<dbReference type="SFLD" id="SFLDG01168">
    <property type="entry name" value="Ferric_reductase_subgroup_(FRE"/>
    <property type="match status" value="1"/>
</dbReference>
<dbReference type="CDD" id="cd06186">
    <property type="entry name" value="NOX_Duox_like_FAD_NADP"/>
    <property type="match status" value="1"/>
</dbReference>
<evidence type="ECO:0000256" key="4">
    <source>
        <dbReference type="ARBA" id="ARBA00022692"/>
    </source>
</evidence>
<comment type="subcellular location">
    <subcellularLocation>
        <location evidence="1">Membrane</location>
        <topology evidence="1">Multi-pass membrane protein</topology>
    </subcellularLocation>
</comment>
<accession>A0ABQ9NTK9</accession>
<keyword evidence="13" id="KW-1185">Reference proteome</keyword>
<keyword evidence="8" id="KW-0406">Ion transport</keyword>
<dbReference type="PANTHER" id="PTHR32361">
    <property type="entry name" value="FERRIC/CUPRIC REDUCTASE TRANSMEMBRANE COMPONENT"/>
    <property type="match status" value="1"/>
</dbReference>
<dbReference type="EMBL" id="JAPDRL010000039">
    <property type="protein sequence ID" value="KAJ9664128.1"/>
    <property type="molecule type" value="Genomic_DNA"/>
</dbReference>
<dbReference type="PROSITE" id="PS51384">
    <property type="entry name" value="FAD_FR"/>
    <property type="match status" value="1"/>
</dbReference>
<dbReference type="PANTHER" id="PTHR32361:SF12">
    <property type="entry name" value="PUTATIVE (AFU_ORTHOLOGUE AFUA_1G14340)-RELATED"/>
    <property type="match status" value="1"/>
</dbReference>